<dbReference type="InterPro" id="IPR036034">
    <property type="entry name" value="PDZ_sf"/>
</dbReference>
<feature type="domain" description="PDZ" evidence="1">
    <location>
        <begin position="56"/>
        <end position="135"/>
    </location>
</feature>
<dbReference type="GO" id="GO:0008237">
    <property type="term" value="F:metallopeptidase activity"/>
    <property type="evidence" value="ECO:0007669"/>
    <property type="project" value="UniProtKB-KW"/>
</dbReference>
<keyword evidence="2" id="KW-0645">Protease</keyword>
<dbReference type="Pfam" id="PF13180">
    <property type="entry name" value="PDZ_2"/>
    <property type="match status" value="1"/>
</dbReference>
<dbReference type="GO" id="GO:0006508">
    <property type="term" value="P:proteolysis"/>
    <property type="evidence" value="ECO:0007669"/>
    <property type="project" value="UniProtKB-KW"/>
</dbReference>
<dbReference type="InterPro" id="IPR008757">
    <property type="entry name" value="Peptidase_M6-like_domain"/>
</dbReference>
<keyword evidence="3" id="KW-1185">Reference proteome</keyword>
<dbReference type="Pfam" id="PF05547">
    <property type="entry name" value="Peptidase_M6"/>
    <property type="match status" value="2"/>
</dbReference>
<dbReference type="NCBIfam" id="TIGR03296">
    <property type="entry name" value="M6dom_TIGR03296"/>
    <property type="match status" value="1"/>
</dbReference>
<dbReference type="RefSeq" id="WP_194537204.1">
    <property type="nucleotide sequence ID" value="NZ_JACEFB010000003.1"/>
</dbReference>
<sequence length="544" mass="60443">MFKSRYGIGLVILCGGMSWAVVRSAEEVAPHPRLVLPGYRTVVDAVRADPKQFRLQVASTPTPAGFLGVVLAEKNGAVIVEEVALDSPAEAAGLQAGDRLLALDGQPVRHLTAAREYLRDLLAGHTLQLEIERKGLRQKLQATLTPVSAPLAPPERPFGKGPAGKFGGWDDRLPRAWRKSVYRLAVLGIEYPDVKHNPKITAEDWTRAFFSTDEYQDKSPTGEKVYGSMRDYYHEVSYGKLKLEGQFLGWVQVSKKRQDYSTGSSSSPAERRALLVEALDAYTAKHGKDSLKDFDGVCFLYAGGRVQTSRGGLYWPHRANVTYQGRSIPYFIVPEGGNRMTDISVCCHEFGHLLGLPDLYARPEQPGSEGVWQWCVMSNQLGGGRPQHPSAWCKEQLGWIEPVVLDPRIPQKLILSPIWNDPRQCYKVMIRPDGTEYFLLEYRTRNGWDAGLPAEGLLIWRVFAGANRGGQPVYLEESHGIQGASGPRLFPDSVPFPSKSNNSFTPYTIPSSKSQLGGGLPVWITNIRKLPDGRITFHIGYEYH</sequence>
<evidence type="ECO:0000259" key="1">
    <source>
        <dbReference type="PROSITE" id="PS50106"/>
    </source>
</evidence>
<protein>
    <submittedName>
        <fullName evidence="2">M6 family metalloprotease domain-containing protein</fullName>
    </submittedName>
</protein>
<gene>
    <name evidence="2" type="ORF">H0921_06260</name>
</gene>
<dbReference type="PANTHER" id="PTHR41775:SF1">
    <property type="entry name" value="PEPTIDASE M6-LIKE DOMAIN-CONTAINING PROTEIN"/>
    <property type="match status" value="1"/>
</dbReference>
<dbReference type="CDD" id="cd23081">
    <property type="entry name" value="cpPDZ_EcRseP-like"/>
    <property type="match status" value="1"/>
</dbReference>
<keyword evidence="2" id="KW-0378">Hydrolase</keyword>
<dbReference type="SMART" id="SM00228">
    <property type="entry name" value="PDZ"/>
    <property type="match status" value="1"/>
</dbReference>
<dbReference type="EMBL" id="JACEFB010000003">
    <property type="protein sequence ID" value="MBA2225766.1"/>
    <property type="molecule type" value="Genomic_DNA"/>
</dbReference>
<dbReference type="SUPFAM" id="SSF55486">
    <property type="entry name" value="Metalloproteases ('zincins'), catalytic domain"/>
    <property type="match status" value="1"/>
</dbReference>
<evidence type="ECO:0000313" key="2">
    <source>
        <dbReference type="EMBL" id="MBA2225766.1"/>
    </source>
</evidence>
<dbReference type="Gene3D" id="2.30.42.10">
    <property type="match status" value="1"/>
</dbReference>
<keyword evidence="2" id="KW-0482">Metalloprotease</keyword>
<reference evidence="2 3" key="1">
    <citation type="submission" date="2020-07" db="EMBL/GenBank/DDBJ databases">
        <title>Thermogemmata thermophila gen. nov., sp. nov., a novel moderate thermophilic planctomycete from a Kamchatka hot spring.</title>
        <authorList>
            <person name="Elcheninov A.G."/>
            <person name="Podosokorskaya O.A."/>
            <person name="Kovaleva O.L."/>
            <person name="Novikov A."/>
            <person name="Bonch-Osmolovskaya E.A."/>
            <person name="Toshchakov S.V."/>
            <person name="Kublanov I.V."/>
        </authorList>
    </citation>
    <scope>NUCLEOTIDE SEQUENCE [LARGE SCALE GENOMIC DNA]</scope>
    <source>
        <strain evidence="2 3">2918</strain>
    </source>
</reference>
<dbReference type="PANTHER" id="PTHR41775">
    <property type="entry name" value="SECRETED PROTEIN-RELATED"/>
    <property type="match status" value="1"/>
</dbReference>
<dbReference type="InterPro" id="IPR001478">
    <property type="entry name" value="PDZ"/>
</dbReference>
<accession>A0A7V8VD45</accession>
<evidence type="ECO:0000313" key="3">
    <source>
        <dbReference type="Proteomes" id="UP000542342"/>
    </source>
</evidence>
<dbReference type="PROSITE" id="PS50106">
    <property type="entry name" value="PDZ"/>
    <property type="match status" value="1"/>
</dbReference>
<proteinExistence type="predicted"/>
<dbReference type="Proteomes" id="UP000542342">
    <property type="component" value="Unassembled WGS sequence"/>
</dbReference>
<dbReference type="AlphaFoldDB" id="A0A7V8VD45"/>
<comment type="caution">
    <text evidence="2">The sequence shown here is derived from an EMBL/GenBank/DDBJ whole genome shotgun (WGS) entry which is preliminary data.</text>
</comment>
<dbReference type="SUPFAM" id="SSF50156">
    <property type="entry name" value="PDZ domain-like"/>
    <property type="match status" value="1"/>
</dbReference>
<name>A0A7V8VD45_9BACT</name>
<organism evidence="2 3">
    <name type="scientific">Thermogemmata fonticola</name>
    <dbReference type="NCBI Taxonomy" id="2755323"/>
    <lineage>
        <taxon>Bacteria</taxon>
        <taxon>Pseudomonadati</taxon>
        <taxon>Planctomycetota</taxon>
        <taxon>Planctomycetia</taxon>
        <taxon>Gemmatales</taxon>
        <taxon>Gemmataceae</taxon>
        <taxon>Thermogemmata</taxon>
    </lineage>
</organism>